<protein>
    <submittedName>
        <fullName evidence="1">Uncharacterized protein</fullName>
    </submittedName>
</protein>
<comment type="caution">
    <text evidence="1">The sequence shown here is derived from an EMBL/GenBank/DDBJ whole genome shotgun (WGS) entry which is preliminary data.</text>
</comment>
<dbReference type="OrthoDB" id="5977725at2759"/>
<dbReference type="PROSITE" id="PS00918">
    <property type="entry name" value="DNASE_I_2"/>
    <property type="match status" value="1"/>
</dbReference>
<name>A0A6S7JEY4_PARCT</name>
<dbReference type="CDD" id="cd09076">
    <property type="entry name" value="L1-EN"/>
    <property type="match status" value="1"/>
</dbReference>
<evidence type="ECO:0000313" key="2">
    <source>
        <dbReference type="Proteomes" id="UP001152795"/>
    </source>
</evidence>
<keyword evidence="2" id="KW-1185">Reference proteome</keyword>
<organism evidence="1 2">
    <name type="scientific">Paramuricea clavata</name>
    <name type="common">Red gorgonian</name>
    <name type="synonym">Violescent sea-whip</name>
    <dbReference type="NCBI Taxonomy" id="317549"/>
    <lineage>
        <taxon>Eukaryota</taxon>
        <taxon>Metazoa</taxon>
        <taxon>Cnidaria</taxon>
        <taxon>Anthozoa</taxon>
        <taxon>Octocorallia</taxon>
        <taxon>Malacalcyonacea</taxon>
        <taxon>Plexauridae</taxon>
        <taxon>Paramuricea</taxon>
    </lineage>
</organism>
<gene>
    <name evidence="1" type="ORF">PACLA_8A052141</name>
</gene>
<evidence type="ECO:0000313" key="1">
    <source>
        <dbReference type="EMBL" id="CAB4027550.1"/>
    </source>
</evidence>
<feature type="non-terminal residue" evidence="1">
    <location>
        <position position="1"/>
    </location>
</feature>
<dbReference type="EMBL" id="CACRXK020014872">
    <property type="protein sequence ID" value="CAB4027550.1"/>
    <property type="molecule type" value="Genomic_DNA"/>
</dbReference>
<dbReference type="Proteomes" id="UP001152795">
    <property type="component" value="Unassembled WGS sequence"/>
</dbReference>
<proteinExistence type="predicted"/>
<dbReference type="PANTHER" id="PTHR19446">
    <property type="entry name" value="REVERSE TRANSCRIPTASES"/>
    <property type="match status" value="1"/>
</dbReference>
<dbReference type="InterPro" id="IPR033125">
    <property type="entry name" value="DNASE_I_2"/>
</dbReference>
<dbReference type="SUPFAM" id="SSF56219">
    <property type="entry name" value="DNase I-like"/>
    <property type="match status" value="1"/>
</dbReference>
<reference evidence="1" key="1">
    <citation type="submission" date="2020-04" db="EMBL/GenBank/DDBJ databases">
        <authorList>
            <person name="Alioto T."/>
            <person name="Alioto T."/>
            <person name="Gomez Garrido J."/>
        </authorList>
    </citation>
    <scope>NUCLEOTIDE SEQUENCE</scope>
    <source>
        <strain evidence="1">A484AB</strain>
    </source>
</reference>
<dbReference type="Gene3D" id="3.60.10.10">
    <property type="entry name" value="Endonuclease/exonuclease/phosphatase"/>
    <property type="match status" value="1"/>
</dbReference>
<dbReference type="InterPro" id="IPR036691">
    <property type="entry name" value="Endo/exonu/phosph_ase_sf"/>
</dbReference>
<dbReference type="AlphaFoldDB" id="A0A6S7JEY4"/>
<accession>A0A6S7JEY4</accession>
<sequence length="541" mass="62271">WNVRTLQSESTTERRTAIIGLELERYNIDIAALSETRFAGYTYLWSGLPESEKRLHGVGFAIKTSIVKELENLPTAVNERLMWLRLKISEKRYATIISAYAPTMTNEEVVKEKFYAHLDNILRKTPKEDKLILLGDFNARCKEHELVITNTMFQLPLAKRSTWMHPRSKHWHLIDYAIVRQGDLKDVCITQAMCDAECQTDHRMVRMKLKLIIQPQRRKVAFKGVRKLNVDRLKSNEIKNDFSAKMETALNQLADRPSDSVHDKWKELKNQILKVSKETLGTKSKKQPDWFEENIGSIMPLIDAKNAAHQALVTRNTRSTSSRLKECQHRLQREIRRLKNDWLIGKAREIQEFADKHDAKKFYDAVKGVYGPSTRGTSPLLSADGTKVISDRNEILNRWVEHFNELLNRASTVQQNSIDNIKQQPVQEHLADRPTKAEIRKAIKLLQSGKAPGEDGIPAKIYKHGGEAIISHLFSLFGYIWRDEDIPQELKDAIIVTLYKKKGSKSDCGNYRGIELLSHCSKILAKILQMRLVESILDENV</sequence>